<dbReference type="FunFam" id="3.10.250.10:FF:000026">
    <property type="entry name" value="Tequila, isoform D"/>
    <property type="match status" value="1"/>
</dbReference>
<keyword evidence="2" id="KW-0677">Repeat</keyword>
<dbReference type="InterPro" id="IPR002557">
    <property type="entry name" value="Chitin-bd_dom"/>
</dbReference>
<evidence type="ECO:0000259" key="13">
    <source>
        <dbReference type="PROSITE" id="PS50940"/>
    </source>
</evidence>
<feature type="compositionally biased region" description="Basic and acidic residues" evidence="10">
    <location>
        <begin position="166"/>
        <end position="185"/>
    </location>
</feature>
<feature type="disulfide bond" evidence="7">
    <location>
        <begin position="458"/>
        <end position="476"/>
    </location>
</feature>
<dbReference type="InterPro" id="IPR002172">
    <property type="entry name" value="LDrepeatLR_classA_rpt"/>
</dbReference>
<name>A0AAW1K163_POPJA</name>
<dbReference type="InterPro" id="IPR043504">
    <property type="entry name" value="Peptidase_S1_PA_chymotrypsin"/>
</dbReference>
<keyword evidence="6" id="KW-0325">Glycoprotein</keyword>
<dbReference type="InterPro" id="IPR023415">
    <property type="entry name" value="LDLR_class-A_CS"/>
</dbReference>
<evidence type="ECO:0000313" key="15">
    <source>
        <dbReference type="EMBL" id="KAK9711187.1"/>
    </source>
</evidence>
<feature type="region of interest" description="Disordered" evidence="10">
    <location>
        <begin position="165"/>
        <end position="253"/>
    </location>
</feature>
<dbReference type="FunFam" id="2.40.10.10:FF:000003">
    <property type="entry name" value="Transmembrane serine protease 3"/>
    <property type="match status" value="1"/>
</dbReference>
<feature type="domain" description="Chitin-binding type-2" evidence="13">
    <location>
        <begin position="108"/>
        <end position="164"/>
    </location>
</feature>
<dbReference type="SUPFAM" id="SSF57625">
    <property type="entry name" value="Invertebrate chitin-binding proteins"/>
    <property type="match status" value="2"/>
</dbReference>
<feature type="disulfide bond" evidence="8">
    <location>
        <begin position="716"/>
        <end position="777"/>
    </location>
</feature>
<dbReference type="CDD" id="cd00112">
    <property type="entry name" value="LDLa"/>
    <property type="match status" value="3"/>
</dbReference>
<proteinExistence type="predicted"/>
<dbReference type="SUPFAM" id="SSF57424">
    <property type="entry name" value="LDL receptor-like module"/>
    <property type="match status" value="3"/>
</dbReference>
<dbReference type="PROSITE" id="PS01209">
    <property type="entry name" value="LDLRA_1"/>
    <property type="match status" value="2"/>
</dbReference>
<evidence type="ECO:0000259" key="14">
    <source>
        <dbReference type="PROSITE" id="PS50948"/>
    </source>
</evidence>
<dbReference type="GO" id="GO:0016020">
    <property type="term" value="C:membrane"/>
    <property type="evidence" value="ECO:0007669"/>
    <property type="project" value="InterPro"/>
</dbReference>
<evidence type="ECO:0000256" key="1">
    <source>
        <dbReference type="ARBA" id="ARBA00022670"/>
    </source>
</evidence>
<dbReference type="InterPro" id="IPR001254">
    <property type="entry name" value="Trypsin_dom"/>
</dbReference>
<evidence type="ECO:0000256" key="2">
    <source>
        <dbReference type="ARBA" id="ARBA00022737"/>
    </source>
</evidence>
<dbReference type="PROSITE" id="PS00135">
    <property type="entry name" value="TRYPSIN_SER"/>
    <property type="match status" value="1"/>
</dbReference>
<dbReference type="CDD" id="cd00190">
    <property type="entry name" value="Tryp_SPc"/>
    <property type="match status" value="1"/>
</dbReference>
<evidence type="ECO:0000256" key="9">
    <source>
        <dbReference type="RuleBase" id="RU363034"/>
    </source>
</evidence>
<dbReference type="Pfam" id="PF00057">
    <property type="entry name" value="Ldl_recept_a"/>
    <property type="match status" value="3"/>
</dbReference>
<dbReference type="PROSITE" id="PS50940">
    <property type="entry name" value="CHIT_BIND_II"/>
    <property type="match status" value="2"/>
</dbReference>
<dbReference type="PRINTS" id="PR00258">
    <property type="entry name" value="SPERACTRCPTR"/>
</dbReference>
<dbReference type="EMBL" id="JASPKY010000283">
    <property type="protein sequence ID" value="KAK9711187.1"/>
    <property type="molecule type" value="Genomic_DNA"/>
</dbReference>
<feature type="domain" description="Chitin-binding type-2" evidence="13">
    <location>
        <begin position="45"/>
        <end position="98"/>
    </location>
</feature>
<dbReference type="Gene3D" id="2.170.140.10">
    <property type="entry name" value="Chitin binding domain"/>
    <property type="match status" value="2"/>
</dbReference>
<dbReference type="Gene3D" id="2.40.10.10">
    <property type="entry name" value="Trypsin-like serine proteases"/>
    <property type="match status" value="1"/>
</dbReference>
<gene>
    <name evidence="15" type="ORF">QE152_g25585</name>
</gene>
<keyword evidence="3 9" id="KW-0378">Hydrolase</keyword>
<keyword evidence="1 9" id="KW-0645">Protease</keyword>
<sequence>MYEFAILGSSNQDDIGLPNPEGLQWQNQQFGIFVFKNDSSLNLGNDFCGKHDGFTVHPVNCHKFLFCKFGRLYLGQCKINMIYNHNLKTCDFSTKCPQSKSSLVGDLEISCDSKPDGLYRHPTACTKFIRCQNGAAHIHDCASGTLFNPVDKNCDFPHNVNCNVDNDNRNNENETEEERWQRYWDKQNPSGSRYKPTSWQDQWDQNQNSQWDQDQNQNSDWQSQNNQWSDQNNQWSDQDQNNQWGQDQNNYGWDQYFDQHNNWLPTEAPAVKVVDVSNVVSYDQNKKPTNQWPPPFPSTDPDADYVFELNDLVEPVVPEKRKDDAKVKNETCGEEDFHCTETICIEYKKVCDESADCPDGEDEKNCDEYIDEFSYVPSTQMAVKEEKRYENITLALCAKYCIESKGFVCKAFNFRKLDGICFLLATNVGLSGSLFVFPTYDYFEYEKYSINCPKELQCPNQKCIEEHQVCDGIKDCVDRYDEKDCTAEELGYSVRLVGSQKSYEGAVEVTALGKTGYVCDDNFYMASAHVLCKECGFILTALGKTGYVCDDNFYMASAHVLCKELGYHLGATEIKGNSYFTPDLRKNETFFIMDDVVCNGNEAGLKDCSFAGWGVSNCMEKEVLGIVCKTPEERCAAEMWQCESNDECIPMTFLCDNVEDCADYSDEDPAYCEAPLEMRLIGGQTPTEGRVEIRHHATWGTICDDDFNDDAARVVCKSLGFLGPARALKEAHFGPGSGPIWLDQVFCHGNETSLNDCIKWDWGVHNCDHSEDVSVVCNAYHNSESPRHSKASLPASSEPILVPDRCGYRNDDIFLDNPDVHFRVVQGSKAKQGQYPWQASLRVKGPTSLSHWCGAVVISAKFVLTAAHCLHGFTKGAYIVVAGDYDVNTEEGSEQQVYIDEFYIHEEFRKGTKMNNDIALIRLKGSGFNITRDVQPICLPDADFTDETGLNCTISGFGSVRSGRAVASKELRAGWIPIQPSDVCKMPHIYGNTITEGMICAGTLDGGVDACDGDSGGPLACLHNGLFTLVGMTSWGQHCGEANKPGVYVKIAHYRKWIDETMEKYDEID</sequence>
<dbReference type="InterPro" id="IPR018114">
    <property type="entry name" value="TRYPSIN_HIS"/>
</dbReference>
<evidence type="ECO:0000259" key="12">
    <source>
        <dbReference type="PROSITE" id="PS50287"/>
    </source>
</evidence>
<dbReference type="PROSITE" id="PS50068">
    <property type="entry name" value="LDLRA_2"/>
    <property type="match status" value="3"/>
</dbReference>
<dbReference type="CDD" id="cd01099">
    <property type="entry name" value="PAN_AP_HGF"/>
    <property type="match status" value="1"/>
</dbReference>
<keyword evidence="16" id="KW-1185">Reference proteome</keyword>
<comment type="caution">
    <text evidence="8">Lacks conserved residue(s) required for the propagation of feature annotation.</text>
</comment>
<feature type="compositionally biased region" description="Polar residues" evidence="10">
    <location>
        <begin position="187"/>
        <end position="197"/>
    </location>
</feature>
<dbReference type="PANTHER" id="PTHR24258">
    <property type="entry name" value="SERINE PROTEASE-RELATED"/>
    <property type="match status" value="1"/>
</dbReference>
<evidence type="ECO:0000313" key="16">
    <source>
        <dbReference type="Proteomes" id="UP001458880"/>
    </source>
</evidence>
<dbReference type="SMART" id="SM00494">
    <property type="entry name" value="ChtBD2"/>
    <property type="match status" value="2"/>
</dbReference>
<feature type="disulfide bond" evidence="8">
    <location>
        <begin position="703"/>
        <end position="767"/>
    </location>
</feature>
<dbReference type="AlphaFoldDB" id="A0AAW1K163"/>
<accession>A0AAW1K163</accession>
<dbReference type="PROSITE" id="PS00420">
    <property type="entry name" value="SRCR_1"/>
    <property type="match status" value="1"/>
</dbReference>
<protein>
    <submittedName>
        <fullName evidence="15">PAN domain</fullName>
    </submittedName>
</protein>
<dbReference type="Proteomes" id="UP001458880">
    <property type="component" value="Unassembled WGS sequence"/>
</dbReference>
<dbReference type="GO" id="GO:0006508">
    <property type="term" value="P:proteolysis"/>
    <property type="evidence" value="ECO:0007669"/>
    <property type="project" value="UniProtKB-KW"/>
</dbReference>
<dbReference type="GO" id="GO:0004252">
    <property type="term" value="F:serine-type endopeptidase activity"/>
    <property type="evidence" value="ECO:0007669"/>
    <property type="project" value="InterPro"/>
</dbReference>
<dbReference type="Pfam" id="PF00089">
    <property type="entry name" value="Trypsin"/>
    <property type="match status" value="1"/>
</dbReference>
<dbReference type="InterPro" id="IPR003609">
    <property type="entry name" value="Pan_app"/>
</dbReference>
<dbReference type="SMART" id="SM00202">
    <property type="entry name" value="SR"/>
    <property type="match status" value="2"/>
</dbReference>
<dbReference type="Pfam" id="PF01607">
    <property type="entry name" value="CBM_14"/>
    <property type="match status" value="2"/>
</dbReference>
<feature type="domain" description="Apple" evidence="14">
    <location>
        <begin position="366"/>
        <end position="447"/>
    </location>
</feature>
<evidence type="ECO:0000256" key="5">
    <source>
        <dbReference type="ARBA" id="ARBA00023157"/>
    </source>
</evidence>
<evidence type="ECO:0000256" key="3">
    <source>
        <dbReference type="ARBA" id="ARBA00022801"/>
    </source>
</evidence>
<keyword evidence="5 8" id="KW-1015">Disulfide bond</keyword>
<organism evidence="15 16">
    <name type="scientific">Popillia japonica</name>
    <name type="common">Japanese beetle</name>
    <dbReference type="NCBI Taxonomy" id="7064"/>
    <lineage>
        <taxon>Eukaryota</taxon>
        <taxon>Metazoa</taxon>
        <taxon>Ecdysozoa</taxon>
        <taxon>Arthropoda</taxon>
        <taxon>Hexapoda</taxon>
        <taxon>Insecta</taxon>
        <taxon>Pterygota</taxon>
        <taxon>Neoptera</taxon>
        <taxon>Endopterygota</taxon>
        <taxon>Coleoptera</taxon>
        <taxon>Polyphaga</taxon>
        <taxon>Scarabaeiformia</taxon>
        <taxon>Scarabaeidae</taxon>
        <taxon>Rutelinae</taxon>
        <taxon>Popillia</taxon>
    </lineage>
</organism>
<dbReference type="SUPFAM" id="SSF50494">
    <property type="entry name" value="Trypsin-like serine proteases"/>
    <property type="match status" value="1"/>
</dbReference>
<dbReference type="Pfam" id="PF00530">
    <property type="entry name" value="SRCR"/>
    <property type="match status" value="3"/>
</dbReference>
<evidence type="ECO:0000256" key="8">
    <source>
        <dbReference type="PROSITE-ProRule" id="PRU00196"/>
    </source>
</evidence>
<comment type="caution">
    <text evidence="15">The sequence shown here is derived from an EMBL/GenBank/DDBJ whole genome shotgun (WGS) entry which is preliminary data.</text>
</comment>
<keyword evidence="4 9" id="KW-0720">Serine protease</keyword>
<dbReference type="PROSITE" id="PS50287">
    <property type="entry name" value="SRCR_2"/>
    <property type="match status" value="2"/>
</dbReference>
<reference evidence="15 16" key="1">
    <citation type="journal article" date="2024" name="BMC Genomics">
        <title>De novo assembly and annotation of Popillia japonica's genome with initial clues to its potential as an invasive pest.</title>
        <authorList>
            <person name="Cucini C."/>
            <person name="Boschi S."/>
            <person name="Funari R."/>
            <person name="Cardaioli E."/>
            <person name="Iannotti N."/>
            <person name="Marturano G."/>
            <person name="Paoli F."/>
            <person name="Bruttini M."/>
            <person name="Carapelli A."/>
            <person name="Frati F."/>
            <person name="Nardi F."/>
        </authorList>
    </citation>
    <scope>NUCLEOTIDE SEQUENCE [LARGE SCALE GENOMIC DNA]</scope>
    <source>
        <strain evidence="15">DMR45628</strain>
    </source>
</reference>
<dbReference type="Gene3D" id="3.50.4.10">
    <property type="entry name" value="Hepatocyte Growth Factor"/>
    <property type="match status" value="1"/>
</dbReference>
<dbReference type="PANTHER" id="PTHR24258:SF128">
    <property type="entry name" value="TEQUILA, ISOFORM G"/>
    <property type="match status" value="1"/>
</dbReference>
<dbReference type="SMART" id="SM00473">
    <property type="entry name" value="PAN_AP"/>
    <property type="match status" value="1"/>
</dbReference>
<feature type="domain" description="SRCR" evidence="12">
    <location>
        <begin position="678"/>
        <end position="778"/>
    </location>
</feature>
<feature type="compositionally biased region" description="Low complexity" evidence="10">
    <location>
        <begin position="198"/>
        <end position="250"/>
    </location>
</feature>
<dbReference type="InterPro" id="IPR009003">
    <property type="entry name" value="Peptidase_S1_PA"/>
</dbReference>
<evidence type="ECO:0000256" key="7">
    <source>
        <dbReference type="PROSITE-ProRule" id="PRU00124"/>
    </source>
</evidence>
<feature type="disulfide bond" evidence="7">
    <location>
        <begin position="332"/>
        <end position="344"/>
    </location>
</feature>
<evidence type="ECO:0000256" key="4">
    <source>
        <dbReference type="ARBA" id="ARBA00022825"/>
    </source>
</evidence>
<dbReference type="PROSITE" id="PS50240">
    <property type="entry name" value="TRYPSIN_DOM"/>
    <property type="match status" value="1"/>
</dbReference>
<feature type="domain" description="SRCR" evidence="12">
    <location>
        <begin position="494"/>
        <end position="629"/>
    </location>
</feature>
<feature type="disulfide bond" evidence="7">
    <location>
        <begin position="351"/>
        <end position="366"/>
    </location>
</feature>
<evidence type="ECO:0000256" key="6">
    <source>
        <dbReference type="ARBA" id="ARBA00023180"/>
    </source>
</evidence>
<feature type="domain" description="Peptidase S1" evidence="11">
    <location>
        <begin position="824"/>
        <end position="1063"/>
    </location>
</feature>
<feature type="disulfide bond" evidence="8">
    <location>
        <begin position="598"/>
        <end position="608"/>
    </location>
</feature>
<dbReference type="InterPro" id="IPR036772">
    <property type="entry name" value="SRCR-like_dom_sf"/>
</dbReference>
<dbReference type="Pfam" id="PF00024">
    <property type="entry name" value="PAN_1"/>
    <property type="match status" value="1"/>
</dbReference>
<dbReference type="PROSITE" id="PS50948">
    <property type="entry name" value="PAN"/>
    <property type="match status" value="1"/>
</dbReference>
<dbReference type="InterPro" id="IPR033116">
    <property type="entry name" value="TRYPSIN_SER"/>
</dbReference>
<dbReference type="GO" id="GO:0005576">
    <property type="term" value="C:extracellular region"/>
    <property type="evidence" value="ECO:0007669"/>
    <property type="project" value="InterPro"/>
</dbReference>
<feature type="disulfide bond" evidence="7">
    <location>
        <begin position="470"/>
        <end position="485"/>
    </location>
</feature>
<dbReference type="SMART" id="SM00020">
    <property type="entry name" value="Tryp_SPc"/>
    <property type="match status" value="1"/>
</dbReference>
<dbReference type="PROSITE" id="PS00134">
    <property type="entry name" value="TRYPSIN_HIS"/>
    <property type="match status" value="1"/>
</dbReference>
<dbReference type="InterPro" id="IPR036055">
    <property type="entry name" value="LDL_receptor-like_sf"/>
</dbReference>
<feature type="disulfide bond" evidence="7">
    <location>
        <begin position="339"/>
        <end position="357"/>
    </location>
</feature>
<dbReference type="InterPro" id="IPR001190">
    <property type="entry name" value="SRCR"/>
</dbReference>
<evidence type="ECO:0000259" key="11">
    <source>
        <dbReference type="PROSITE" id="PS50240"/>
    </source>
</evidence>
<dbReference type="SUPFAM" id="SSF57414">
    <property type="entry name" value="Hairpin loop containing domain-like"/>
    <property type="match status" value="1"/>
</dbReference>
<dbReference type="SMART" id="SM00192">
    <property type="entry name" value="LDLa"/>
    <property type="match status" value="3"/>
</dbReference>
<dbReference type="InterPro" id="IPR036508">
    <property type="entry name" value="Chitin-bd_dom_sf"/>
</dbReference>
<feature type="disulfide bond" evidence="8">
    <location>
        <begin position="747"/>
        <end position="757"/>
    </location>
</feature>
<dbReference type="Gene3D" id="4.10.400.10">
    <property type="entry name" value="Low-density Lipoprotein Receptor"/>
    <property type="match status" value="3"/>
</dbReference>
<dbReference type="GO" id="GO:0008061">
    <property type="term" value="F:chitin binding"/>
    <property type="evidence" value="ECO:0007669"/>
    <property type="project" value="InterPro"/>
</dbReference>
<dbReference type="Gene3D" id="3.10.250.10">
    <property type="entry name" value="SRCR-like domain"/>
    <property type="match status" value="3"/>
</dbReference>
<evidence type="ECO:0000256" key="10">
    <source>
        <dbReference type="SAM" id="MobiDB-lite"/>
    </source>
</evidence>
<dbReference type="SUPFAM" id="SSF56487">
    <property type="entry name" value="SRCR-like"/>
    <property type="match status" value="3"/>
</dbReference>
<dbReference type="PRINTS" id="PR00261">
    <property type="entry name" value="LDLRECEPTOR"/>
</dbReference>